<organism evidence="3 4">
    <name type="scientific">Ceratodon purpureus</name>
    <name type="common">Fire moss</name>
    <name type="synonym">Dicranum purpureum</name>
    <dbReference type="NCBI Taxonomy" id="3225"/>
    <lineage>
        <taxon>Eukaryota</taxon>
        <taxon>Viridiplantae</taxon>
        <taxon>Streptophyta</taxon>
        <taxon>Embryophyta</taxon>
        <taxon>Bryophyta</taxon>
        <taxon>Bryophytina</taxon>
        <taxon>Bryopsida</taxon>
        <taxon>Dicranidae</taxon>
        <taxon>Pseudoditrichales</taxon>
        <taxon>Ditrichaceae</taxon>
        <taxon>Ceratodon</taxon>
    </lineage>
</organism>
<accession>A0A8T0GG80</accession>
<sequence length="742" mass="82913">MDTLFGGEFRSATFCMGSIKTFTQESFQNTVRVINGFSALVLAFLPGKGPALDGIESHSTFRAPRMPRWMEEGVSSFNSFLTEYDTDSESNSESEYESGIEDSDHNSTAPPSPSSESSHLSRGGSSGRRHRRHKTLLQRLLLWMLWPLRLWSRLWRSGNPEFRRSSSGSLRRLARRLSGSKEFAVPKSVADRRRGIIEDLQLVIELFIERVFDVVHSIVHHVLSPFKTLREFFQWAFFRDTSYNDDTDTAEMATLGDSHPHPQKQKQVPQQPLNTDNRTCQDIIISLGYPYEAHRVTTDDGHILLLERIPRRESRKAVFLQHGVLDSSLSWVSNGVVGSQAFAAFDQGYDVYLGNLRGLASKEHVVKHVSPKKYWNFSINEHGTQDIPAMISKIHELKMLELEGPTQNSRTGDGEISESVDCDPKELPYRLCGVAHSLGGATMLMYVVTKCLAKQPHYLSRLILLSPAGFHGDSPLSVKVAKHVVPLVANFLCLFTPGIYIPTRFFRGLFNKLSRDFQNYPALGGLAQALLSYLIGGDSSNWVGAIGLSHYNMNNMPGVSVKVAVHFSQIARTQRFIMYDFGSEELNLEAYGTPYPLDIGANYGVIDIPVDLVAGHKDKLIPSTMVKKHFDTMKAAGCQASYSEFEFAHLDFTFANREELMAYVTSRLSLVAPVPGQIIQPLEETPSSRKLTGSLSERKSLTEQRLNGRPLNGVARNGEILEELPETNSVESSPSTSKLKST</sequence>
<feature type="compositionally biased region" description="Polar residues" evidence="1">
    <location>
        <begin position="726"/>
        <end position="742"/>
    </location>
</feature>
<name>A0A8T0GG80_CERPU</name>
<dbReference type="EMBL" id="CM026432">
    <property type="protein sequence ID" value="KAG0558013.1"/>
    <property type="molecule type" value="Genomic_DNA"/>
</dbReference>
<feature type="compositionally biased region" description="Low complexity" evidence="1">
    <location>
        <begin position="114"/>
        <end position="123"/>
    </location>
</feature>
<dbReference type="GO" id="GO:0006629">
    <property type="term" value="P:lipid metabolic process"/>
    <property type="evidence" value="ECO:0007669"/>
    <property type="project" value="InterPro"/>
</dbReference>
<proteinExistence type="predicted"/>
<evidence type="ECO:0000259" key="2">
    <source>
        <dbReference type="Pfam" id="PF04083"/>
    </source>
</evidence>
<feature type="region of interest" description="Disordered" evidence="1">
    <location>
        <begin position="249"/>
        <end position="273"/>
    </location>
</feature>
<dbReference type="AlphaFoldDB" id="A0A8T0GG80"/>
<evidence type="ECO:0000313" key="4">
    <source>
        <dbReference type="Proteomes" id="UP000822688"/>
    </source>
</evidence>
<dbReference type="InterPro" id="IPR029058">
    <property type="entry name" value="AB_hydrolase_fold"/>
</dbReference>
<dbReference type="FunFam" id="3.40.50.1820:FF:000091">
    <property type="entry name" value="Gastric triacylglycerol lipase"/>
    <property type="match status" value="1"/>
</dbReference>
<protein>
    <recommendedName>
        <fullName evidence="2">Partial AB-hydrolase lipase domain-containing protein</fullName>
    </recommendedName>
</protein>
<dbReference type="Pfam" id="PF04083">
    <property type="entry name" value="Abhydro_lipase"/>
    <property type="match status" value="1"/>
</dbReference>
<feature type="compositionally biased region" description="Acidic residues" evidence="1">
    <location>
        <begin position="84"/>
        <end position="101"/>
    </location>
</feature>
<gene>
    <name evidence="3" type="ORF">KC19_11G172800</name>
</gene>
<feature type="domain" description="Partial AB-hydrolase lipase" evidence="2">
    <location>
        <begin position="281"/>
        <end position="335"/>
    </location>
</feature>
<keyword evidence="4" id="KW-1185">Reference proteome</keyword>
<feature type="region of interest" description="Disordered" evidence="1">
    <location>
        <begin position="84"/>
        <end position="131"/>
    </location>
</feature>
<reference evidence="3 4" key="1">
    <citation type="submission" date="2020-06" db="EMBL/GenBank/DDBJ databases">
        <title>WGS assembly of Ceratodon purpureus strain R40.</title>
        <authorList>
            <person name="Carey S.B."/>
            <person name="Jenkins J."/>
            <person name="Shu S."/>
            <person name="Lovell J.T."/>
            <person name="Sreedasyam A."/>
            <person name="Maumus F."/>
            <person name="Tiley G.P."/>
            <person name="Fernandez-Pozo N."/>
            <person name="Barry K."/>
            <person name="Chen C."/>
            <person name="Wang M."/>
            <person name="Lipzen A."/>
            <person name="Daum C."/>
            <person name="Saski C.A."/>
            <person name="Payton A.C."/>
            <person name="Mcbreen J.C."/>
            <person name="Conrad R.E."/>
            <person name="Kollar L.M."/>
            <person name="Olsson S."/>
            <person name="Huttunen S."/>
            <person name="Landis J.B."/>
            <person name="Wickett N.J."/>
            <person name="Johnson M.G."/>
            <person name="Rensing S.A."/>
            <person name="Grimwood J."/>
            <person name="Schmutz J."/>
            <person name="Mcdaniel S.F."/>
        </authorList>
    </citation>
    <scope>NUCLEOTIDE SEQUENCE [LARGE SCALE GENOMIC DNA]</scope>
    <source>
        <strain evidence="3 4">R40</strain>
    </source>
</reference>
<evidence type="ECO:0000256" key="1">
    <source>
        <dbReference type="SAM" id="MobiDB-lite"/>
    </source>
</evidence>
<dbReference type="Proteomes" id="UP000822688">
    <property type="component" value="Chromosome 11"/>
</dbReference>
<evidence type="ECO:0000313" key="3">
    <source>
        <dbReference type="EMBL" id="KAG0558013.1"/>
    </source>
</evidence>
<comment type="caution">
    <text evidence="3">The sequence shown here is derived from an EMBL/GenBank/DDBJ whole genome shotgun (WGS) entry which is preliminary data.</text>
</comment>
<dbReference type="PANTHER" id="PTHR11005">
    <property type="entry name" value="LYSOSOMAL ACID LIPASE-RELATED"/>
    <property type="match status" value="1"/>
</dbReference>
<dbReference type="Gene3D" id="3.40.50.1820">
    <property type="entry name" value="alpha/beta hydrolase"/>
    <property type="match status" value="1"/>
</dbReference>
<dbReference type="SUPFAM" id="SSF53474">
    <property type="entry name" value="alpha/beta-Hydrolases"/>
    <property type="match status" value="1"/>
</dbReference>
<dbReference type="InterPro" id="IPR006693">
    <property type="entry name" value="AB_hydrolase_lipase"/>
</dbReference>
<feature type="region of interest" description="Disordered" evidence="1">
    <location>
        <begin position="700"/>
        <end position="742"/>
    </location>
</feature>